<sequence>MFREKFLSNLYTQLLTVLIFLAIASSFISNSLGKVILSFILVVFIYIIIHSLVSHKKIYQFAYLSLAVLTLSSQILIETQPEFLGRPFLIIIVGIINLSFLGLAIYIIGKKISQTERVTDDILKGGICIYFLLGIWFGFWYDMIYYLDKTSFYIISFNEQPVYFQPIYYSFVTLTTLGYGDIVPVSRIAKNSAVLEATLGVLYVAISVSRLVSLFISDEINRRN</sequence>
<dbReference type="AlphaFoldDB" id="A0A2T1M0Y1"/>
<dbReference type="Gene3D" id="1.10.287.70">
    <property type="match status" value="1"/>
</dbReference>
<accession>A0A2T1M0Y1</accession>
<feature type="transmembrane region" description="Helical" evidence="1">
    <location>
        <begin position="89"/>
        <end position="108"/>
    </location>
</feature>
<feature type="transmembrane region" description="Helical" evidence="1">
    <location>
        <begin position="197"/>
        <end position="216"/>
    </location>
</feature>
<feature type="domain" description="Potassium channel" evidence="2">
    <location>
        <begin position="145"/>
        <end position="215"/>
    </location>
</feature>
<evidence type="ECO:0000256" key="1">
    <source>
        <dbReference type="SAM" id="Phobius"/>
    </source>
</evidence>
<dbReference type="Pfam" id="PF07885">
    <property type="entry name" value="Ion_trans_2"/>
    <property type="match status" value="1"/>
</dbReference>
<feature type="transmembrane region" description="Helical" evidence="1">
    <location>
        <begin position="35"/>
        <end position="53"/>
    </location>
</feature>
<gene>
    <name evidence="3" type="ORF">C7H19_04905</name>
</gene>
<name>A0A2T1M0Y1_9CHRO</name>
<reference evidence="3 4" key="1">
    <citation type="submission" date="2018-03" db="EMBL/GenBank/DDBJ databases">
        <title>The ancient ancestry and fast evolution of plastids.</title>
        <authorList>
            <person name="Moore K.R."/>
            <person name="Magnabosco C."/>
            <person name="Momper L."/>
            <person name="Gold D.A."/>
            <person name="Bosak T."/>
            <person name="Fournier G.P."/>
        </authorList>
    </citation>
    <scope>NUCLEOTIDE SEQUENCE [LARGE SCALE GENOMIC DNA]</scope>
    <source>
        <strain evidence="3 4">CCALA 016</strain>
    </source>
</reference>
<feature type="transmembrane region" description="Helical" evidence="1">
    <location>
        <begin position="60"/>
        <end position="77"/>
    </location>
</feature>
<comment type="caution">
    <text evidence="3">The sequence shown here is derived from an EMBL/GenBank/DDBJ whole genome shotgun (WGS) entry which is preliminary data.</text>
</comment>
<dbReference type="OrthoDB" id="9813518at2"/>
<feature type="transmembrane region" description="Helical" evidence="1">
    <location>
        <begin position="12"/>
        <end position="29"/>
    </location>
</feature>
<dbReference type="InterPro" id="IPR013099">
    <property type="entry name" value="K_chnl_dom"/>
</dbReference>
<organism evidence="3 4">
    <name type="scientific">Aphanothece hegewaldii CCALA 016</name>
    <dbReference type="NCBI Taxonomy" id="2107694"/>
    <lineage>
        <taxon>Bacteria</taxon>
        <taxon>Bacillati</taxon>
        <taxon>Cyanobacteriota</taxon>
        <taxon>Cyanophyceae</taxon>
        <taxon>Oscillatoriophycideae</taxon>
        <taxon>Chroococcales</taxon>
        <taxon>Aphanothecaceae</taxon>
        <taxon>Aphanothece</taxon>
    </lineage>
</organism>
<evidence type="ECO:0000313" key="4">
    <source>
        <dbReference type="Proteomes" id="UP000239001"/>
    </source>
</evidence>
<reference evidence="3 4" key="2">
    <citation type="submission" date="2018-03" db="EMBL/GenBank/DDBJ databases">
        <authorList>
            <person name="Keele B.F."/>
        </authorList>
    </citation>
    <scope>NUCLEOTIDE SEQUENCE [LARGE SCALE GENOMIC DNA]</scope>
    <source>
        <strain evidence="3 4">CCALA 016</strain>
    </source>
</reference>
<dbReference type="Proteomes" id="UP000239001">
    <property type="component" value="Unassembled WGS sequence"/>
</dbReference>
<proteinExistence type="predicted"/>
<protein>
    <recommendedName>
        <fullName evidence="2">Potassium channel domain-containing protein</fullName>
    </recommendedName>
</protein>
<feature type="transmembrane region" description="Helical" evidence="1">
    <location>
        <begin position="167"/>
        <end position="185"/>
    </location>
</feature>
<evidence type="ECO:0000259" key="2">
    <source>
        <dbReference type="Pfam" id="PF07885"/>
    </source>
</evidence>
<keyword evidence="1" id="KW-0812">Transmembrane</keyword>
<keyword evidence="1" id="KW-0472">Membrane</keyword>
<dbReference type="SUPFAM" id="SSF81324">
    <property type="entry name" value="Voltage-gated potassium channels"/>
    <property type="match status" value="1"/>
</dbReference>
<keyword evidence="4" id="KW-1185">Reference proteome</keyword>
<feature type="transmembrane region" description="Helical" evidence="1">
    <location>
        <begin position="129"/>
        <end position="147"/>
    </location>
</feature>
<dbReference type="EMBL" id="PXOH01000004">
    <property type="protein sequence ID" value="PSF38336.1"/>
    <property type="molecule type" value="Genomic_DNA"/>
</dbReference>
<dbReference type="RefSeq" id="WP_106455777.1">
    <property type="nucleotide sequence ID" value="NZ_PXOH01000004.1"/>
</dbReference>
<keyword evidence="1" id="KW-1133">Transmembrane helix</keyword>
<dbReference type="PRINTS" id="PR00169">
    <property type="entry name" value="KCHANNEL"/>
</dbReference>
<evidence type="ECO:0000313" key="3">
    <source>
        <dbReference type="EMBL" id="PSF38336.1"/>
    </source>
</evidence>